<feature type="domain" description="4Fe-4S ferredoxin-type" evidence="4">
    <location>
        <begin position="41"/>
        <end position="71"/>
    </location>
</feature>
<dbReference type="EMBL" id="RSAS01000014">
    <property type="protein sequence ID" value="RRR78468.1"/>
    <property type="molecule type" value="Genomic_DNA"/>
</dbReference>
<organism evidence="5 6">
    <name type="scientific">Candidatus Viridilinea halotolerans</name>
    <dbReference type="NCBI Taxonomy" id="2491704"/>
    <lineage>
        <taxon>Bacteria</taxon>
        <taxon>Bacillati</taxon>
        <taxon>Chloroflexota</taxon>
        <taxon>Chloroflexia</taxon>
        <taxon>Chloroflexales</taxon>
        <taxon>Chloroflexineae</taxon>
        <taxon>Oscillochloridaceae</taxon>
        <taxon>Candidatus Viridilinea</taxon>
    </lineage>
</organism>
<dbReference type="InterPro" id="IPR017900">
    <property type="entry name" value="4Fe4S_Fe_S_CS"/>
</dbReference>
<evidence type="ECO:0000259" key="4">
    <source>
        <dbReference type="PROSITE" id="PS51379"/>
    </source>
</evidence>
<dbReference type="SUPFAM" id="SSF54862">
    <property type="entry name" value="4Fe-4S ferredoxins"/>
    <property type="match status" value="1"/>
</dbReference>
<accession>A0A426UC98</accession>
<dbReference type="Proteomes" id="UP000280307">
    <property type="component" value="Unassembled WGS sequence"/>
</dbReference>
<gene>
    <name evidence="5" type="ORF">EI684_00290</name>
</gene>
<proteinExistence type="predicted"/>
<evidence type="ECO:0000256" key="3">
    <source>
        <dbReference type="ARBA" id="ARBA00023014"/>
    </source>
</evidence>
<dbReference type="PANTHER" id="PTHR43122">
    <property type="entry name" value="FERREDOXIN SUBUNIT OF PYRUVATE:FLAVODOXIN OXIDOREDUCTASE-RELATED"/>
    <property type="match status" value="1"/>
</dbReference>
<evidence type="ECO:0000256" key="1">
    <source>
        <dbReference type="ARBA" id="ARBA00022723"/>
    </source>
</evidence>
<reference evidence="5 6" key="1">
    <citation type="submission" date="2018-12" db="EMBL/GenBank/DDBJ databases">
        <title>Genome Sequence of Candidatus Viridilinea halotolerans isolated from saline sulfide-rich spring.</title>
        <authorList>
            <person name="Grouzdev D.S."/>
            <person name="Burganskaya E.I."/>
            <person name="Krutkina M.S."/>
            <person name="Sukhacheva M.V."/>
            <person name="Gorlenko V.M."/>
        </authorList>
    </citation>
    <scope>NUCLEOTIDE SEQUENCE [LARGE SCALE GENOMIC DNA]</scope>
    <source>
        <strain evidence="5">Chok-6</strain>
    </source>
</reference>
<name>A0A426UC98_9CHLR</name>
<evidence type="ECO:0000313" key="6">
    <source>
        <dbReference type="Proteomes" id="UP000280307"/>
    </source>
</evidence>
<dbReference type="PROSITE" id="PS00198">
    <property type="entry name" value="4FE4S_FER_1"/>
    <property type="match status" value="2"/>
</dbReference>
<protein>
    <submittedName>
        <fullName evidence="5">4Fe-4S dicluster domain-containing protein</fullName>
    </submittedName>
</protein>
<evidence type="ECO:0000256" key="2">
    <source>
        <dbReference type="ARBA" id="ARBA00023004"/>
    </source>
</evidence>
<keyword evidence="3" id="KW-0411">Iron-sulfur</keyword>
<evidence type="ECO:0000313" key="5">
    <source>
        <dbReference type="EMBL" id="RRR78468.1"/>
    </source>
</evidence>
<dbReference type="PROSITE" id="PS51379">
    <property type="entry name" value="4FE4S_FER_2"/>
    <property type="match status" value="2"/>
</dbReference>
<dbReference type="PANTHER" id="PTHR43122:SF1">
    <property type="entry name" value="IRON-SULFUR-BINDING PROTEIN"/>
    <property type="match status" value="1"/>
</dbReference>
<dbReference type="Gene3D" id="3.30.70.20">
    <property type="match status" value="1"/>
</dbReference>
<comment type="caution">
    <text evidence="5">The sequence shown here is derived from an EMBL/GenBank/DDBJ whole genome shotgun (WGS) entry which is preliminary data.</text>
</comment>
<sequence>MEQTFTILIDERWCKGCKLCYIHCPTQALRIAERFSPRGIHPPELALVERCNGCRLCELLCPDFAITVSEEVAVHG</sequence>
<feature type="domain" description="4Fe-4S ferredoxin-type" evidence="4">
    <location>
        <begin position="5"/>
        <end position="34"/>
    </location>
</feature>
<keyword evidence="2" id="KW-0408">Iron</keyword>
<dbReference type="GO" id="GO:0046872">
    <property type="term" value="F:metal ion binding"/>
    <property type="evidence" value="ECO:0007669"/>
    <property type="project" value="UniProtKB-KW"/>
</dbReference>
<dbReference type="Pfam" id="PF12838">
    <property type="entry name" value="Fer4_7"/>
    <property type="match status" value="1"/>
</dbReference>
<dbReference type="InterPro" id="IPR017896">
    <property type="entry name" value="4Fe4S_Fe-S-bd"/>
</dbReference>
<dbReference type="AlphaFoldDB" id="A0A426UC98"/>
<dbReference type="GO" id="GO:0051536">
    <property type="term" value="F:iron-sulfur cluster binding"/>
    <property type="evidence" value="ECO:0007669"/>
    <property type="project" value="UniProtKB-KW"/>
</dbReference>
<keyword evidence="1" id="KW-0479">Metal-binding</keyword>